<dbReference type="GO" id="GO:0000724">
    <property type="term" value="P:double-strand break repair via homologous recombination"/>
    <property type="evidence" value="ECO:0007669"/>
    <property type="project" value="InterPro"/>
</dbReference>
<dbReference type="GO" id="GO:0005657">
    <property type="term" value="C:replication fork"/>
    <property type="evidence" value="ECO:0007669"/>
    <property type="project" value="InterPro"/>
</dbReference>
<dbReference type="CDD" id="cd19490">
    <property type="entry name" value="XRCC2"/>
    <property type="match status" value="1"/>
</dbReference>
<protein>
    <recommendedName>
        <fullName evidence="4">RecA family profile 1 domain-containing protein</fullName>
    </recommendedName>
</protein>
<evidence type="ECO:0000313" key="3">
    <source>
        <dbReference type="Proteomes" id="UP001049176"/>
    </source>
</evidence>
<dbReference type="InterPro" id="IPR027417">
    <property type="entry name" value="P-loop_NTPase"/>
</dbReference>
<dbReference type="GO" id="GO:0000400">
    <property type="term" value="F:four-way junction DNA binding"/>
    <property type="evidence" value="ECO:0007669"/>
    <property type="project" value="TreeGrafter"/>
</dbReference>
<dbReference type="OrthoDB" id="420422at2759"/>
<dbReference type="Gene3D" id="3.40.50.300">
    <property type="entry name" value="P-loop containing nucleotide triphosphate hydrolases"/>
    <property type="match status" value="1"/>
</dbReference>
<dbReference type="RefSeq" id="XP_043015789.1">
    <property type="nucleotide sequence ID" value="XM_043147084.1"/>
</dbReference>
<gene>
    <name evidence="2" type="ORF">E1B28_001177</name>
</gene>
<dbReference type="AlphaFoldDB" id="A0A9P7V2Z5"/>
<proteinExistence type="predicted"/>
<accession>A0A9P7V2Z5</accession>
<dbReference type="EMBL" id="CM032181">
    <property type="protein sequence ID" value="KAG7099319.1"/>
    <property type="molecule type" value="Genomic_DNA"/>
</dbReference>
<evidence type="ECO:0000313" key="2">
    <source>
        <dbReference type="EMBL" id="KAG7099319.1"/>
    </source>
</evidence>
<sequence>MLLEEIHHESLQQLLNGIRSQSELVLVPGLPLTPGNVLEVQGASGSGKTHLLYAAIIICISPATGGGWGKGAVLFDSDNSFDLNRFKSLFTSHVAHSLHSTPFSQTLQTLVDRCLNSLHIFRPSSSDQLASSILHLPLYHSSQMMRQEIGLIAIDSLSAFYWPDRYAIEQLRSRAGYNTVKDASNPLRHILIALERIRVMYRPLIIFTNWGLTFSQPELQHSMSHFKFYKQHLHPLTSLSADDGHLPVPHGSMLLPLSHHITLTSTPAIQSHLKPDHRADTEDEETLGSARTKQKCMVIGAVRIPGVPEVVKFSFAIETDSLSFCKATDDMSP</sequence>
<keyword evidence="3" id="KW-1185">Reference proteome</keyword>
<dbReference type="GO" id="GO:0033063">
    <property type="term" value="C:Rad51B-Rad51C-Rad51D-XRCC2 complex"/>
    <property type="evidence" value="ECO:0007669"/>
    <property type="project" value="InterPro"/>
</dbReference>
<dbReference type="PANTHER" id="PTHR46644">
    <property type="entry name" value="DNA REPAIR PROTEIN XRCC2"/>
    <property type="match status" value="1"/>
</dbReference>
<reference evidence="2" key="1">
    <citation type="journal article" date="2021" name="Genome Biol. Evol.">
        <title>The assembled and annotated genome of the fairy-ring fungus Marasmius oreades.</title>
        <authorList>
            <person name="Hiltunen M."/>
            <person name="Ament-Velasquez S.L."/>
            <person name="Johannesson H."/>
        </authorList>
    </citation>
    <scope>NUCLEOTIDE SEQUENCE</scope>
    <source>
        <strain evidence="2">03SP1</strain>
    </source>
</reference>
<name>A0A9P7V2Z5_9AGAR</name>
<feature type="region of interest" description="Disordered" evidence="1">
    <location>
        <begin position="271"/>
        <end position="290"/>
    </location>
</feature>
<dbReference type="InterPro" id="IPR030547">
    <property type="entry name" value="XRCC2"/>
</dbReference>
<dbReference type="GO" id="GO:0042148">
    <property type="term" value="P:DNA strand invasion"/>
    <property type="evidence" value="ECO:0007669"/>
    <property type="project" value="TreeGrafter"/>
</dbReference>
<evidence type="ECO:0008006" key="4">
    <source>
        <dbReference type="Google" id="ProtNLM"/>
    </source>
</evidence>
<organism evidence="2 3">
    <name type="scientific">Marasmius oreades</name>
    <name type="common">fairy-ring Marasmius</name>
    <dbReference type="NCBI Taxonomy" id="181124"/>
    <lineage>
        <taxon>Eukaryota</taxon>
        <taxon>Fungi</taxon>
        <taxon>Dikarya</taxon>
        <taxon>Basidiomycota</taxon>
        <taxon>Agaricomycotina</taxon>
        <taxon>Agaricomycetes</taxon>
        <taxon>Agaricomycetidae</taxon>
        <taxon>Agaricales</taxon>
        <taxon>Marasmiineae</taxon>
        <taxon>Marasmiaceae</taxon>
        <taxon>Marasmius</taxon>
    </lineage>
</organism>
<dbReference type="PANTHER" id="PTHR46644:SF2">
    <property type="entry name" value="DNA REPAIR PROTEIN XRCC2"/>
    <property type="match status" value="1"/>
</dbReference>
<dbReference type="KEGG" id="more:E1B28_001177"/>
<dbReference type="GeneID" id="66070253"/>
<evidence type="ECO:0000256" key="1">
    <source>
        <dbReference type="SAM" id="MobiDB-lite"/>
    </source>
</evidence>
<dbReference type="SUPFAM" id="SSF52540">
    <property type="entry name" value="P-loop containing nucleoside triphosphate hydrolases"/>
    <property type="match status" value="1"/>
</dbReference>
<comment type="caution">
    <text evidence="2">The sequence shown here is derived from an EMBL/GenBank/DDBJ whole genome shotgun (WGS) entry which is preliminary data.</text>
</comment>
<dbReference type="GO" id="GO:0005815">
    <property type="term" value="C:microtubule organizing center"/>
    <property type="evidence" value="ECO:0007669"/>
    <property type="project" value="TreeGrafter"/>
</dbReference>
<dbReference type="Proteomes" id="UP001049176">
    <property type="component" value="Chromosome 1"/>
</dbReference>